<dbReference type="InterPro" id="IPR007600">
    <property type="entry name" value="Baculo_PEP_N"/>
</dbReference>
<dbReference type="KEGG" id="vg:27429707"/>
<name>A0A162GWJ6_9BBAC</name>
<evidence type="ECO:0000313" key="2">
    <source>
        <dbReference type="EMBL" id="AKR17490.1"/>
    </source>
</evidence>
<keyword evidence="3" id="KW-1185">Reference proteome</keyword>
<dbReference type="Pfam" id="PF04512">
    <property type="entry name" value="Baculo_PEP_N"/>
    <property type="match status" value="1"/>
</dbReference>
<dbReference type="EMBL" id="KR011718">
    <property type="protein sequence ID" value="AKR17490.1"/>
    <property type="molecule type" value="Genomic_DNA"/>
</dbReference>
<feature type="domain" description="Baculovirus polyhedron envelope protein PEP N-terminal" evidence="1">
    <location>
        <begin position="16"/>
        <end position="127"/>
    </location>
</feature>
<accession>A0A162GWJ6</accession>
<sequence>MTRQQQYSRDFVKNFDDVPVSLVFNDMMLWVGADETLKILHMSPQALLCLPESEKCCLKNLCECTDSNKLYVTALGVGLLASRLITRGCVVDNLATHEPSIPQRVDAFANIFLTDVLCDLRRDGLLCCISRKESEIINLLDSSRPIVNESSVYV</sequence>
<dbReference type="Proteomes" id="UP000202962">
    <property type="component" value="Segment"/>
</dbReference>
<dbReference type="GO" id="GO:0005198">
    <property type="term" value="F:structural molecule activity"/>
    <property type="evidence" value="ECO:0007669"/>
    <property type="project" value="InterPro"/>
</dbReference>
<reference evidence="2 3" key="1">
    <citation type="submission" date="2015-03" db="EMBL/GenBank/DDBJ databases">
        <title>The complete genome sequence of Mocis sp. granulovirus.</title>
        <authorList>
            <person name="Ardisson-Araujo D.M.P."/>
            <person name="Melo F.L."/>
            <person name="Sosa-Gomez D.R."/>
            <person name="Ribeiro B.M."/>
        </authorList>
    </citation>
    <scope>NUCLEOTIDE SEQUENCE [LARGE SCALE GENOMIC DNA]</scope>
    <source>
        <strain evidence="2">Southern Brazil</strain>
    </source>
</reference>
<organism evidence="2 3">
    <name type="scientific">Mocis latipes granulovirus</name>
    <dbReference type="NCBI Taxonomy" id="2072024"/>
    <lineage>
        <taxon>Viruses</taxon>
        <taxon>Viruses incertae sedis</taxon>
        <taxon>Naldaviricetes</taxon>
        <taxon>Lefavirales</taxon>
        <taxon>Baculoviridae</taxon>
        <taxon>Betabaculovirus</taxon>
        <taxon>Betabaculovirus molatipedis</taxon>
    </lineage>
</organism>
<evidence type="ECO:0000313" key="3">
    <source>
        <dbReference type="Proteomes" id="UP000202962"/>
    </source>
</evidence>
<evidence type="ECO:0000259" key="1">
    <source>
        <dbReference type="Pfam" id="PF04512"/>
    </source>
</evidence>
<protein>
    <submittedName>
        <fullName evidence="2">PEP-2</fullName>
    </submittedName>
</protein>
<proteinExistence type="predicted"/>
<dbReference type="GO" id="GO:0019031">
    <property type="term" value="C:viral envelope"/>
    <property type="evidence" value="ECO:0007669"/>
    <property type="project" value="InterPro"/>
</dbReference>
<dbReference type="GO" id="GO:0019028">
    <property type="term" value="C:viral capsid"/>
    <property type="evidence" value="ECO:0007669"/>
    <property type="project" value="InterPro"/>
</dbReference>
<dbReference type="OrthoDB" id="17883at10239"/>